<evidence type="ECO:0000256" key="8">
    <source>
        <dbReference type="ARBA" id="ARBA00022723"/>
    </source>
</evidence>
<evidence type="ECO:0000256" key="4">
    <source>
        <dbReference type="ARBA" id="ARBA00006247"/>
    </source>
</evidence>
<dbReference type="SUPFAM" id="SSF53187">
    <property type="entry name" value="Zn-dependent exopeptidases"/>
    <property type="match status" value="1"/>
</dbReference>
<proteinExistence type="inferred from homology"/>
<dbReference type="PROSITE" id="PS00758">
    <property type="entry name" value="ARGE_DAPE_CPG2_1"/>
    <property type="match status" value="1"/>
</dbReference>
<keyword evidence="11" id="KW-0220">Diaminopimelate biosynthesis</keyword>
<evidence type="ECO:0000256" key="9">
    <source>
        <dbReference type="ARBA" id="ARBA00022801"/>
    </source>
</evidence>
<dbReference type="Gene3D" id="3.30.70.360">
    <property type="match status" value="1"/>
</dbReference>
<evidence type="ECO:0000256" key="1">
    <source>
        <dbReference type="ARBA" id="ARBA00001941"/>
    </source>
</evidence>
<evidence type="ECO:0000259" key="15">
    <source>
        <dbReference type="Pfam" id="PF07687"/>
    </source>
</evidence>
<dbReference type="PROSITE" id="PS00759">
    <property type="entry name" value="ARGE_DAPE_CPG2_2"/>
    <property type="match status" value="1"/>
</dbReference>
<evidence type="ECO:0000256" key="2">
    <source>
        <dbReference type="ARBA" id="ARBA00001947"/>
    </source>
</evidence>
<dbReference type="InterPro" id="IPR011650">
    <property type="entry name" value="Peptidase_M20_dimer"/>
</dbReference>
<evidence type="ECO:0000256" key="12">
    <source>
        <dbReference type="ARBA" id="ARBA00023154"/>
    </source>
</evidence>
<keyword evidence="7" id="KW-0028">Amino-acid biosynthesis</keyword>
<evidence type="ECO:0000256" key="5">
    <source>
        <dbReference type="ARBA" id="ARBA00011921"/>
    </source>
</evidence>
<dbReference type="GO" id="GO:0009089">
    <property type="term" value="P:lysine biosynthetic process via diaminopimelate"/>
    <property type="evidence" value="ECO:0007669"/>
    <property type="project" value="UniProtKB-UniPathway"/>
</dbReference>
<evidence type="ECO:0000256" key="6">
    <source>
        <dbReference type="ARBA" id="ARBA00016853"/>
    </source>
</evidence>
<dbReference type="EC" id="3.5.1.18" evidence="5"/>
<comment type="catalytic activity">
    <reaction evidence="14">
        <text>N-succinyl-(2S,6S)-2,6-diaminopimelate + H2O = (2S,6S)-2,6-diaminopimelate + succinate</text>
        <dbReference type="Rhea" id="RHEA:22608"/>
        <dbReference type="ChEBI" id="CHEBI:15377"/>
        <dbReference type="ChEBI" id="CHEBI:30031"/>
        <dbReference type="ChEBI" id="CHEBI:57609"/>
        <dbReference type="ChEBI" id="CHEBI:58087"/>
        <dbReference type="EC" id="3.5.1.18"/>
    </reaction>
</comment>
<dbReference type="InterPro" id="IPR036264">
    <property type="entry name" value="Bact_exopeptidase_dim_dom"/>
</dbReference>
<evidence type="ECO:0000256" key="14">
    <source>
        <dbReference type="ARBA" id="ARBA00051301"/>
    </source>
</evidence>
<dbReference type="NCBIfam" id="NF006365">
    <property type="entry name" value="PRK08588.1"/>
    <property type="match status" value="1"/>
</dbReference>
<dbReference type="Proteomes" id="UP000510660">
    <property type="component" value="Chromosome"/>
</dbReference>
<name>A0A7H9E7K1_9LACO</name>
<sequence>MEENNVLTDTEELKILSDLVAIKSVNDNEILVAKYLQKLLGEHGISSRLLEYSTTRADLFAEIGTGHPILAICGHMDVVSPGELDQWHTDPFKLTNKDGKLYGRGATDMKSGLAALVIAMINIHEHHLIKHGSIRLLATFGEEVGEKGSALFKKEGYMKDVDALLVGEPSGYSIAIAHKGSMDIKLTSQGKEAHSSMPEKGYNAIDPLMDLLVKANKAFRETDKNNPDLGKLTFNTTVFTGGEQVNMIPGEATAQINVRTIPEFNNSLVEKKLTELVKAENAQGAKIKMDIYMSEPSIKTDGKSEFVKLAQKIGAKYAEKPIPTVAIKPVTDASNLIADKGPSYPFAMFGPGNDTPHQVNEYVDEKMYLNFVKIYTELFVAYLNK</sequence>
<dbReference type="EMBL" id="CP047415">
    <property type="protein sequence ID" value="QLL73616.1"/>
    <property type="molecule type" value="Genomic_DNA"/>
</dbReference>
<evidence type="ECO:0000313" key="17">
    <source>
        <dbReference type="Proteomes" id="UP000510660"/>
    </source>
</evidence>
<comment type="cofactor">
    <cofactor evidence="1">
        <name>Co(2+)</name>
        <dbReference type="ChEBI" id="CHEBI:48828"/>
    </cofactor>
</comment>
<dbReference type="GO" id="GO:0019877">
    <property type="term" value="P:diaminopimelate biosynthetic process"/>
    <property type="evidence" value="ECO:0007669"/>
    <property type="project" value="UniProtKB-KW"/>
</dbReference>
<keyword evidence="10" id="KW-0862">Zinc</keyword>
<evidence type="ECO:0000256" key="3">
    <source>
        <dbReference type="ARBA" id="ARBA00005130"/>
    </source>
</evidence>
<feature type="domain" description="Peptidase M20 dimerisation" evidence="15">
    <location>
        <begin position="176"/>
        <end position="284"/>
    </location>
</feature>
<dbReference type="Gene3D" id="3.40.630.10">
    <property type="entry name" value="Zn peptidases"/>
    <property type="match status" value="1"/>
</dbReference>
<evidence type="ECO:0000256" key="11">
    <source>
        <dbReference type="ARBA" id="ARBA00022915"/>
    </source>
</evidence>
<evidence type="ECO:0000313" key="16">
    <source>
        <dbReference type="EMBL" id="QLL73616.1"/>
    </source>
</evidence>
<dbReference type="InterPro" id="IPR001261">
    <property type="entry name" value="ArgE/DapE_CS"/>
</dbReference>
<keyword evidence="13" id="KW-0170">Cobalt</keyword>
<dbReference type="RefSeq" id="WP_180861930.1">
    <property type="nucleotide sequence ID" value="NZ_CP047415.1"/>
</dbReference>
<dbReference type="SUPFAM" id="SSF55031">
    <property type="entry name" value="Bacterial exopeptidase dimerisation domain"/>
    <property type="match status" value="1"/>
</dbReference>
<dbReference type="CDD" id="cd08659">
    <property type="entry name" value="M20_ArgE_DapE-like"/>
    <property type="match status" value="1"/>
</dbReference>
<organism evidence="16 17">
    <name type="scientific">Lactobacillus crispatus</name>
    <dbReference type="NCBI Taxonomy" id="47770"/>
    <lineage>
        <taxon>Bacteria</taxon>
        <taxon>Bacillati</taxon>
        <taxon>Bacillota</taxon>
        <taxon>Bacilli</taxon>
        <taxon>Lactobacillales</taxon>
        <taxon>Lactobacillaceae</taxon>
        <taxon>Lactobacillus</taxon>
    </lineage>
</organism>
<evidence type="ECO:0000256" key="7">
    <source>
        <dbReference type="ARBA" id="ARBA00022605"/>
    </source>
</evidence>
<comment type="cofactor">
    <cofactor evidence="2">
        <name>Zn(2+)</name>
        <dbReference type="ChEBI" id="CHEBI:29105"/>
    </cofactor>
</comment>
<keyword evidence="12" id="KW-0457">Lysine biosynthesis</keyword>
<comment type="similarity">
    <text evidence="4">Belongs to the peptidase M20A family.</text>
</comment>
<dbReference type="Pfam" id="PF07687">
    <property type="entry name" value="M20_dimer"/>
    <property type="match status" value="1"/>
</dbReference>
<accession>A0A7H9E7K1</accession>
<dbReference type="InterPro" id="IPR010182">
    <property type="entry name" value="ArgE/DapE"/>
</dbReference>
<comment type="pathway">
    <text evidence="3">Amino-acid biosynthesis; L-lysine biosynthesis via DAP pathway; LL-2,6-diaminopimelate from (S)-tetrahydrodipicolinate (succinylase route): step 3/3.</text>
</comment>
<keyword evidence="8" id="KW-0479">Metal-binding</keyword>
<gene>
    <name evidence="16" type="ORF">GTO85_04170</name>
</gene>
<keyword evidence="9" id="KW-0378">Hydrolase</keyword>
<dbReference type="InterPro" id="IPR050072">
    <property type="entry name" value="Peptidase_M20A"/>
</dbReference>
<dbReference type="GO" id="GO:0009014">
    <property type="term" value="F:succinyl-diaminopimelate desuccinylase activity"/>
    <property type="evidence" value="ECO:0007669"/>
    <property type="project" value="UniProtKB-EC"/>
</dbReference>
<dbReference type="Pfam" id="PF01546">
    <property type="entry name" value="Peptidase_M20"/>
    <property type="match status" value="1"/>
</dbReference>
<dbReference type="InterPro" id="IPR002933">
    <property type="entry name" value="Peptidase_M20"/>
</dbReference>
<evidence type="ECO:0000256" key="13">
    <source>
        <dbReference type="ARBA" id="ARBA00023285"/>
    </source>
</evidence>
<dbReference type="PANTHER" id="PTHR43808">
    <property type="entry name" value="ACETYLORNITHINE DEACETYLASE"/>
    <property type="match status" value="1"/>
</dbReference>
<reference evidence="16 17" key="1">
    <citation type="submission" date="2020-01" db="EMBL/GenBank/DDBJ databases">
        <title>Complete and circular genome sequences of six lactobacillus isolates from horses.</title>
        <authorList>
            <person name="Hassan H.M."/>
        </authorList>
    </citation>
    <scope>NUCLEOTIDE SEQUENCE [LARGE SCALE GENOMIC DNA]</scope>
    <source>
        <strain evidence="16 17">1D</strain>
    </source>
</reference>
<dbReference type="UniPathway" id="UPA00034">
    <property type="reaction ID" value="UER00021"/>
</dbReference>
<dbReference type="NCBIfam" id="TIGR01910">
    <property type="entry name" value="DapE-ArgE"/>
    <property type="match status" value="1"/>
</dbReference>
<protein>
    <recommendedName>
        <fullName evidence="6">Probable succinyl-diaminopimelate desuccinylase</fullName>
        <ecNumber evidence="5">3.5.1.18</ecNumber>
    </recommendedName>
</protein>
<dbReference type="PANTHER" id="PTHR43808:SF8">
    <property type="entry name" value="PEPTIDASE M20 DIMERISATION DOMAIN-CONTAINING PROTEIN"/>
    <property type="match status" value="1"/>
</dbReference>
<dbReference type="AlphaFoldDB" id="A0A7H9E7K1"/>
<evidence type="ECO:0000256" key="10">
    <source>
        <dbReference type="ARBA" id="ARBA00022833"/>
    </source>
</evidence>
<dbReference type="GO" id="GO:0046872">
    <property type="term" value="F:metal ion binding"/>
    <property type="evidence" value="ECO:0007669"/>
    <property type="project" value="UniProtKB-KW"/>
</dbReference>